<dbReference type="InterPro" id="IPR015421">
    <property type="entry name" value="PyrdxlP-dep_Trfase_major"/>
</dbReference>
<dbReference type="Proteomes" id="UP000230202">
    <property type="component" value="Unassembled WGS sequence"/>
</dbReference>
<dbReference type="RefSeq" id="WP_100152340.1">
    <property type="nucleotide sequence ID" value="NZ_MEIL01000029.1"/>
</dbReference>
<comment type="similarity">
    <text evidence="4 6">Belongs to the kynureninase family.</text>
</comment>
<comment type="pathway">
    <text evidence="4 6">Amino-acid degradation; L-kynurenine degradation; L-alanine and anthranilate from L-kynurenine: step 1/1.</text>
</comment>
<dbReference type="InterPro" id="IPR010111">
    <property type="entry name" value="Kynureninase"/>
</dbReference>
<name>A0A2N9X5B8_9NEIS</name>
<dbReference type="InterPro" id="IPR015424">
    <property type="entry name" value="PyrdxlP-dep_Trfase"/>
</dbReference>
<dbReference type="AlphaFoldDB" id="A0A2N9X5B8"/>
<feature type="binding site" evidence="4">
    <location>
        <position position="226"/>
    </location>
    <ligand>
        <name>pyridoxal 5'-phosphate</name>
        <dbReference type="ChEBI" id="CHEBI:597326"/>
    </ligand>
</feature>
<comment type="catalytic activity">
    <reaction evidence="6">
        <text>3-hydroxy-L-kynurenine + H2O = 3-hydroxyanthranilate + L-alanine + H(+)</text>
        <dbReference type="Rhea" id="RHEA:25143"/>
        <dbReference type="ChEBI" id="CHEBI:15377"/>
        <dbReference type="ChEBI" id="CHEBI:15378"/>
        <dbReference type="ChEBI" id="CHEBI:36559"/>
        <dbReference type="ChEBI" id="CHEBI:57972"/>
        <dbReference type="ChEBI" id="CHEBI:58125"/>
        <dbReference type="EC" id="3.7.1.3"/>
    </reaction>
</comment>
<accession>A0A2N9X5B8</accession>
<feature type="binding site" evidence="4">
    <location>
        <position position="204"/>
    </location>
    <ligand>
        <name>pyridoxal 5'-phosphate</name>
        <dbReference type="ChEBI" id="CHEBI:597326"/>
    </ligand>
</feature>
<dbReference type="GO" id="GO:0030170">
    <property type="term" value="F:pyridoxal phosphate binding"/>
    <property type="evidence" value="ECO:0007669"/>
    <property type="project" value="UniProtKB-UniRule"/>
</dbReference>
<sequence length="403" mass="45215">MITQEQCQQWDAKDTLAIFKNQFELPQGVIYLDGNSLGAKPRQATEQAQAVINQQWGTDLINSWNKAGWWDLPVRLGNKIGQLIGARENETVVTDTTSLNLFKVLAAAVDIQQQKDNRRKIIIAERDSFPTDIYMIEGFMALINQGYQLQLIDTPADLADSINQHTAVVVLSHVNYRTGYLHNMASTNELVHSHGALLIWDLCHSIGAVPIDLNSSNSDFAIGCTYKYLNGGPGAPAMLWVHHRYQTAFSQPLSGWWGHEKPFDMAVSYTPADNIRRYLCGTQPIVSMSLIECGVDIFLQTDMQAVRHKSLQLTDLLINLTEQECAGLGLTLITPRKHEHRGSHVSLRHPHGYAIVQALIARGVIGDYREPEVIRLGVTPLYLSYTDIWQAVQHLKQVLINQE</sequence>
<evidence type="ECO:0000256" key="2">
    <source>
        <dbReference type="ARBA" id="ARBA00022801"/>
    </source>
</evidence>
<dbReference type="GO" id="GO:0005737">
    <property type="term" value="C:cytoplasm"/>
    <property type="evidence" value="ECO:0007669"/>
    <property type="project" value="UniProtKB-UniRule"/>
</dbReference>
<dbReference type="GO" id="GO:0019805">
    <property type="term" value="P:quinolinate biosynthetic process"/>
    <property type="evidence" value="ECO:0007669"/>
    <property type="project" value="UniProtKB-UniRule"/>
</dbReference>
<dbReference type="GO" id="GO:0043420">
    <property type="term" value="P:anthranilate metabolic process"/>
    <property type="evidence" value="ECO:0007669"/>
    <property type="project" value="TreeGrafter"/>
</dbReference>
<evidence type="ECO:0000256" key="5">
    <source>
        <dbReference type="NCBIfam" id="TIGR01814"/>
    </source>
</evidence>
<feature type="binding site" evidence="4">
    <location>
        <position position="97"/>
    </location>
    <ligand>
        <name>pyridoxal 5'-phosphate</name>
        <dbReference type="ChEBI" id="CHEBI:597326"/>
    </ligand>
</feature>
<comment type="pathway">
    <text evidence="4 6">Cofactor biosynthesis; NAD(+) biosynthesis; quinolinate from L-kynurenine: step 2/3.</text>
</comment>
<dbReference type="PANTHER" id="PTHR14084:SF0">
    <property type="entry name" value="KYNURENINASE"/>
    <property type="match status" value="1"/>
</dbReference>
<feature type="binding site" evidence="4">
    <location>
        <position position="282"/>
    </location>
    <ligand>
        <name>pyridoxal 5'-phosphate</name>
        <dbReference type="ChEBI" id="CHEBI:597326"/>
    </ligand>
</feature>
<dbReference type="Gene3D" id="3.40.640.10">
    <property type="entry name" value="Type I PLP-dependent aspartate aminotransferase-like (Major domain)"/>
    <property type="match status" value="1"/>
</dbReference>
<comment type="function">
    <text evidence="4 6">Catalyzes the cleavage of L-kynurenine (L-Kyn) and L-3-hydroxykynurenine (L-3OHKyn) into anthranilic acid (AA) and 3-hydroxyanthranilic acid (3-OHAA), respectively.</text>
</comment>
<dbReference type="GO" id="GO:0009435">
    <property type="term" value="P:NAD+ biosynthetic process"/>
    <property type="evidence" value="ECO:0007669"/>
    <property type="project" value="UniProtKB-UniRule"/>
</dbReference>
<dbReference type="GO" id="GO:0030429">
    <property type="term" value="F:kynureninase activity"/>
    <property type="evidence" value="ECO:0007669"/>
    <property type="project" value="UniProtKB-UniRule"/>
</dbReference>
<comment type="caution">
    <text evidence="4">Lacks conserved residue(s) required for the propagation of feature annotation.</text>
</comment>
<feature type="binding site" evidence="4">
    <location>
        <position position="98"/>
    </location>
    <ligand>
        <name>pyridoxal 5'-phosphate</name>
        <dbReference type="ChEBI" id="CHEBI:597326"/>
    </ligand>
</feature>
<dbReference type="InterPro" id="IPR015422">
    <property type="entry name" value="PyrdxlP-dep_Trfase_small"/>
</dbReference>
<comment type="subunit">
    <text evidence="4 6">Homodimer.</text>
</comment>
<feature type="binding site" evidence="4">
    <location>
        <position position="256"/>
    </location>
    <ligand>
        <name>pyridoxal 5'-phosphate</name>
        <dbReference type="ChEBI" id="CHEBI:597326"/>
    </ligand>
</feature>
<dbReference type="EMBL" id="MEIL01000029">
    <property type="protein sequence ID" value="PIT38371.1"/>
    <property type="molecule type" value="Genomic_DNA"/>
</dbReference>
<evidence type="ECO:0000256" key="3">
    <source>
        <dbReference type="ARBA" id="ARBA00022898"/>
    </source>
</evidence>
<feature type="binding site" evidence="4">
    <location>
        <begin position="129"/>
        <end position="132"/>
    </location>
    <ligand>
        <name>pyridoxal 5'-phosphate</name>
        <dbReference type="ChEBI" id="CHEBI:597326"/>
    </ligand>
</feature>
<protein>
    <recommendedName>
        <fullName evidence="4 5">Kynureninase</fullName>
        <ecNumber evidence="4 5">3.7.1.3</ecNumber>
    </recommendedName>
    <alternativeName>
        <fullName evidence="4">L-kynurenine hydrolase</fullName>
    </alternativeName>
</protein>
<keyword evidence="3 4" id="KW-0663">Pyridoxal phosphate</keyword>
<keyword evidence="2 4" id="KW-0378">Hydrolase</keyword>
<organism evidence="7 8">
    <name type="scientific">Snodgrassella alvi</name>
    <dbReference type="NCBI Taxonomy" id="1196083"/>
    <lineage>
        <taxon>Bacteria</taxon>
        <taxon>Pseudomonadati</taxon>
        <taxon>Pseudomonadota</taxon>
        <taxon>Betaproteobacteria</taxon>
        <taxon>Neisseriales</taxon>
        <taxon>Neisseriaceae</taxon>
        <taxon>Snodgrassella</taxon>
    </lineage>
</organism>
<dbReference type="NCBIfam" id="TIGR01814">
    <property type="entry name" value="kynureninase"/>
    <property type="match status" value="1"/>
</dbReference>
<dbReference type="PIRSF" id="PIRSF038800">
    <property type="entry name" value="KYNU"/>
    <property type="match status" value="1"/>
</dbReference>
<gene>
    <name evidence="4" type="primary">kynU</name>
    <name evidence="7" type="ORF">BHC54_07425</name>
</gene>
<evidence type="ECO:0000256" key="4">
    <source>
        <dbReference type="HAMAP-Rule" id="MF_01970"/>
    </source>
</evidence>
<evidence type="ECO:0000256" key="1">
    <source>
        <dbReference type="ARBA" id="ARBA00022642"/>
    </source>
</evidence>
<dbReference type="EC" id="3.7.1.3" evidence="4 5"/>
<dbReference type="GO" id="GO:0097053">
    <property type="term" value="P:L-kynurenine catabolic process"/>
    <property type="evidence" value="ECO:0007669"/>
    <property type="project" value="UniProtKB-UniRule"/>
</dbReference>
<dbReference type="GO" id="GO:0019441">
    <property type="term" value="P:L-tryptophan catabolic process to kynurenine"/>
    <property type="evidence" value="ECO:0007669"/>
    <property type="project" value="TreeGrafter"/>
</dbReference>
<comment type="caution">
    <text evidence="7">The sequence shown here is derived from an EMBL/GenBank/DDBJ whole genome shotgun (WGS) entry which is preliminary data.</text>
</comment>
<dbReference type="HAMAP" id="MF_01970">
    <property type="entry name" value="Kynureninase"/>
    <property type="match status" value="1"/>
</dbReference>
<keyword evidence="1 4" id="KW-0662">Pyridine nucleotide biosynthesis</keyword>
<comment type="catalytic activity">
    <reaction evidence="4 6">
        <text>L-kynurenine + H2O = anthranilate + L-alanine + H(+)</text>
        <dbReference type="Rhea" id="RHEA:16813"/>
        <dbReference type="ChEBI" id="CHEBI:15377"/>
        <dbReference type="ChEBI" id="CHEBI:15378"/>
        <dbReference type="ChEBI" id="CHEBI:16567"/>
        <dbReference type="ChEBI" id="CHEBI:57959"/>
        <dbReference type="ChEBI" id="CHEBI:57972"/>
        <dbReference type="EC" id="3.7.1.3"/>
    </reaction>
</comment>
<comment type="cofactor">
    <cofactor evidence="4 6">
        <name>pyridoxal 5'-phosphate</name>
        <dbReference type="ChEBI" id="CHEBI:597326"/>
    </cofactor>
</comment>
<evidence type="ECO:0000313" key="7">
    <source>
        <dbReference type="EMBL" id="PIT38371.1"/>
    </source>
</evidence>
<dbReference type="UniPathway" id="UPA00334">
    <property type="reaction ID" value="UER00455"/>
</dbReference>
<evidence type="ECO:0000313" key="8">
    <source>
        <dbReference type="Proteomes" id="UP000230202"/>
    </source>
</evidence>
<dbReference type="PANTHER" id="PTHR14084">
    <property type="entry name" value="KYNURENINASE"/>
    <property type="match status" value="1"/>
</dbReference>
<keyword evidence="8" id="KW-1185">Reference proteome</keyword>
<dbReference type="SUPFAM" id="SSF53383">
    <property type="entry name" value="PLP-dependent transferases"/>
    <property type="match status" value="1"/>
</dbReference>
<dbReference type="Pfam" id="PF22580">
    <property type="entry name" value="KYNU_C"/>
    <property type="match status" value="1"/>
</dbReference>
<proteinExistence type="inferred from homology"/>
<feature type="binding site" evidence="4">
    <location>
        <position position="201"/>
    </location>
    <ligand>
        <name>pyridoxal 5'-phosphate</name>
        <dbReference type="ChEBI" id="CHEBI:597326"/>
    </ligand>
</feature>
<dbReference type="Gene3D" id="3.90.1150.10">
    <property type="entry name" value="Aspartate Aminotransferase, domain 1"/>
    <property type="match status" value="1"/>
</dbReference>
<feature type="modified residue" description="N6-(pyridoxal phosphate)lysine" evidence="4">
    <location>
        <position position="227"/>
    </location>
</feature>
<reference evidence="7" key="1">
    <citation type="journal article" date="2017" name="MBio">
        <title>Type VI secretion-mediated competition in the bee gut microbiome.</title>
        <authorList>
            <person name="Steele M.I."/>
            <person name="Kwong W.K."/>
            <person name="Powell J.E."/>
            <person name="Whiteley M."/>
            <person name="Moran N.A."/>
        </authorList>
    </citation>
    <scope>NUCLEOTIDE SEQUENCE [LARGE SCALE GENOMIC DNA]</scope>
    <source>
        <strain evidence="7">WkB273</strain>
    </source>
</reference>
<dbReference type="UniPathway" id="UPA00253">
    <property type="reaction ID" value="UER00329"/>
</dbReference>
<evidence type="ECO:0000256" key="6">
    <source>
        <dbReference type="PIRNR" id="PIRNR038800"/>
    </source>
</evidence>